<evidence type="ECO:0000256" key="5">
    <source>
        <dbReference type="ARBA" id="ARBA00023002"/>
    </source>
</evidence>
<accession>A0A538S712</accession>
<comment type="cofactor">
    <cofactor evidence="1">
        <name>FAD</name>
        <dbReference type="ChEBI" id="CHEBI:57692"/>
    </cofactor>
</comment>
<dbReference type="EMBL" id="VBOT01000200">
    <property type="protein sequence ID" value="TMQ47116.1"/>
    <property type="molecule type" value="Genomic_DNA"/>
</dbReference>
<evidence type="ECO:0000259" key="7">
    <source>
        <dbReference type="Pfam" id="PF05199"/>
    </source>
</evidence>
<evidence type="ECO:0000259" key="6">
    <source>
        <dbReference type="Pfam" id="PF01266"/>
    </source>
</evidence>
<evidence type="ECO:0000256" key="3">
    <source>
        <dbReference type="ARBA" id="ARBA00022630"/>
    </source>
</evidence>
<dbReference type="Pfam" id="PF01266">
    <property type="entry name" value="DAO"/>
    <property type="match status" value="1"/>
</dbReference>
<evidence type="ECO:0000256" key="2">
    <source>
        <dbReference type="ARBA" id="ARBA00010790"/>
    </source>
</evidence>
<dbReference type="Pfam" id="PF05199">
    <property type="entry name" value="GMC_oxred_C"/>
    <property type="match status" value="1"/>
</dbReference>
<dbReference type="Gene3D" id="3.50.50.60">
    <property type="entry name" value="FAD/NAD(P)-binding domain"/>
    <property type="match status" value="2"/>
</dbReference>
<feature type="domain" description="FAD dependent oxidoreductase" evidence="6">
    <location>
        <begin position="17"/>
        <end position="230"/>
    </location>
</feature>
<reference evidence="8 9" key="1">
    <citation type="journal article" date="2019" name="Nat. Microbiol.">
        <title>Mediterranean grassland soil C-N compound turnover is dependent on rainfall and depth, and is mediated by genomically divergent microorganisms.</title>
        <authorList>
            <person name="Diamond S."/>
            <person name="Andeer P.F."/>
            <person name="Li Z."/>
            <person name="Crits-Christoph A."/>
            <person name="Burstein D."/>
            <person name="Anantharaman K."/>
            <person name="Lane K.R."/>
            <person name="Thomas B.C."/>
            <person name="Pan C."/>
            <person name="Northen T.R."/>
            <person name="Banfield J.F."/>
        </authorList>
    </citation>
    <scope>NUCLEOTIDE SEQUENCE [LARGE SCALE GENOMIC DNA]</scope>
    <source>
        <strain evidence="8">WS_3</strain>
    </source>
</reference>
<comment type="similarity">
    <text evidence="2">Belongs to the GMC oxidoreductase family.</text>
</comment>
<dbReference type="InterPro" id="IPR036188">
    <property type="entry name" value="FAD/NAD-bd_sf"/>
</dbReference>
<evidence type="ECO:0000313" key="9">
    <source>
        <dbReference type="Proteomes" id="UP000320184"/>
    </source>
</evidence>
<dbReference type="InterPro" id="IPR051473">
    <property type="entry name" value="P2Ox-like"/>
</dbReference>
<keyword evidence="5" id="KW-0560">Oxidoreductase</keyword>
<dbReference type="InterPro" id="IPR006076">
    <property type="entry name" value="FAD-dep_OxRdtase"/>
</dbReference>
<dbReference type="SUPFAM" id="SSF51905">
    <property type="entry name" value="FAD/NAD(P)-binding domain"/>
    <property type="match status" value="1"/>
</dbReference>
<comment type="caution">
    <text evidence="8">The sequence shown here is derived from an EMBL/GenBank/DDBJ whole genome shotgun (WGS) entry which is preliminary data.</text>
</comment>
<keyword evidence="4" id="KW-0274">FAD</keyword>
<protein>
    <submittedName>
        <fullName evidence="8">GMC family oxidoreductase</fullName>
    </submittedName>
</protein>
<dbReference type="GO" id="GO:0016614">
    <property type="term" value="F:oxidoreductase activity, acting on CH-OH group of donors"/>
    <property type="evidence" value="ECO:0007669"/>
    <property type="project" value="InterPro"/>
</dbReference>
<dbReference type="PANTHER" id="PTHR42784:SF1">
    <property type="entry name" value="PYRANOSE 2-OXIDASE"/>
    <property type="match status" value="1"/>
</dbReference>
<dbReference type="PANTHER" id="PTHR42784">
    <property type="entry name" value="PYRANOSE 2-OXIDASE"/>
    <property type="match status" value="1"/>
</dbReference>
<dbReference type="InterPro" id="IPR007867">
    <property type="entry name" value="GMC_OxRtase_C"/>
</dbReference>
<feature type="domain" description="Glucose-methanol-choline oxidoreductase C-terminal" evidence="7">
    <location>
        <begin position="430"/>
        <end position="555"/>
    </location>
</feature>
<keyword evidence="3" id="KW-0285">Flavoprotein</keyword>
<evidence type="ECO:0000256" key="4">
    <source>
        <dbReference type="ARBA" id="ARBA00022827"/>
    </source>
</evidence>
<name>A0A538S712_UNCEI</name>
<dbReference type="AlphaFoldDB" id="A0A538S712"/>
<evidence type="ECO:0000256" key="1">
    <source>
        <dbReference type="ARBA" id="ARBA00001974"/>
    </source>
</evidence>
<proteinExistence type="inferred from homology"/>
<sequence>MIVDSRSIPHGSRIEADLCIVGAGAAGISIARRFAGTSTRVVVLESGGEAFEATTQDLSRGENVGLPYFPLDTARLRWLGGTTNHWGGICRPMDPEDFESKAWIPNSGWPIAERDLESYYEPARVMCGVSSGDWGLETWRQRDRFKPLPVRGDRLDTRIAQIVSPEARSFRITHRAGIQAARNVVLQCHANVTEIETNSEGTLATLFHVATLDGNRYTVAARQGVLAAGGIENPRILLASNRQWHEGVGNRNDLVGRFFLEHPRFVGGVLVPFDRRLSVGLYDHHKVGAVRLLGYLGLKQATRDQEQLVDVQMSLHPTLAGSFQRSAESEDMKALHALVPALRQGHIHQLGGHLARVAEDLTSWQALLIPGAPLPAPFPEVVGKLMRSTPFEAQALIPDLMGDIAARGYAKKFGAPIESILLRTRINAVPNPDSRVTLGDDRDPLGIPRVRLDWRLTSLDRHSVRRSLEVLGSEVGRAGLGRVRVMLDDHDGPWPEDLAGGWHHMGTTRMADDPRWGVVDRNCRVHGIRNLYIAGSSVFPTAGSGTPTLTIVALALRLADHLKGLLA</sequence>
<dbReference type="Proteomes" id="UP000320184">
    <property type="component" value="Unassembled WGS sequence"/>
</dbReference>
<evidence type="ECO:0000313" key="8">
    <source>
        <dbReference type="EMBL" id="TMQ47116.1"/>
    </source>
</evidence>
<organism evidence="8 9">
    <name type="scientific">Eiseniibacteriota bacterium</name>
    <dbReference type="NCBI Taxonomy" id="2212470"/>
    <lineage>
        <taxon>Bacteria</taxon>
        <taxon>Candidatus Eiseniibacteriota</taxon>
    </lineage>
</organism>
<gene>
    <name evidence="8" type="ORF">E6K73_14130</name>
</gene>